<dbReference type="HOGENOM" id="CLU_2992361_0_0_3"/>
<accession>K9VC97</accession>
<dbReference type="EMBL" id="CP003614">
    <property type="protein sequence ID" value="AFZ05119.1"/>
    <property type="molecule type" value="Genomic_DNA"/>
</dbReference>
<sequence length="57" mass="6624">MAQDYRGLKHGLTVGFFFESGITDRISDRWVIARLPEVRENTQNINSVRSRMAVQQK</sequence>
<keyword evidence="2" id="KW-1185">Reference proteome</keyword>
<gene>
    <name evidence="1" type="ORF">Osc7112_0521</name>
</gene>
<organism evidence="1 2">
    <name type="scientific">Phormidium nigroviride PCC 7112</name>
    <dbReference type="NCBI Taxonomy" id="179408"/>
    <lineage>
        <taxon>Bacteria</taxon>
        <taxon>Bacillati</taxon>
        <taxon>Cyanobacteriota</taxon>
        <taxon>Cyanophyceae</taxon>
        <taxon>Oscillatoriophycideae</taxon>
        <taxon>Oscillatoriales</taxon>
        <taxon>Oscillatoriaceae</taxon>
        <taxon>Phormidium</taxon>
    </lineage>
</organism>
<proteinExistence type="predicted"/>
<dbReference type="KEGG" id="oni:Osc7112_0521"/>
<dbReference type="AlphaFoldDB" id="K9VC97"/>
<name>K9VC97_9CYAN</name>
<evidence type="ECO:0000313" key="1">
    <source>
        <dbReference type="EMBL" id="AFZ05119.1"/>
    </source>
</evidence>
<dbReference type="Proteomes" id="UP000010478">
    <property type="component" value="Chromosome"/>
</dbReference>
<dbReference type="STRING" id="179408.Osc7112_0521"/>
<evidence type="ECO:0000313" key="2">
    <source>
        <dbReference type="Proteomes" id="UP000010478"/>
    </source>
</evidence>
<reference evidence="1 2" key="1">
    <citation type="submission" date="2012-05" db="EMBL/GenBank/DDBJ databases">
        <title>Finished chromosome of genome of Oscillatoria sp. PCC 7112.</title>
        <authorList>
            <consortium name="US DOE Joint Genome Institute"/>
            <person name="Gugger M."/>
            <person name="Coursin T."/>
            <person name="Rippka R."/>
            <person name="Tandeau De Marsac N."/>
            <person name="Huntemann M."/>
            <person name="Wei C.-L."/>
            <person name="Han J."/>
            <person name="Detter J.C."/>
            <person name="Han C."/>
            <person name="Tapia R."/>
            <person name="Davenport K."/>
            <person name="Daligault H."/>
            <person name="Erkkila T."/>
            <person name="Gu W."/>
            <person name="Munk A.C.C."/>
            <person name="Teshima H."/>
            <person name="Xu Y."/>
            <person name="Chain P."/>
            <person name="Chen A."/>
            <person name="Krypides N."/>
            <person name="Mavromatis K."/>
            <person name="Markowitz V."/>
            <person name="Szeto E."/>
            <person name="Ivanova N."/>
            <person name="Mikhailova N."/>
            <person name="Ovchinnikova G."/>
            <person name="Pagani I."/>
            <person name="Pati A."/>
            <person name="Goodwin L."/>
            <person name="Peters L."/>
            <person name="Pitluck S."/>
            <person name="Woyke T."/>
            <person name="Kerfeld C."/>
        </authorList>
    </citation>
    <scope>NUCLEOTIDE SEQUENCE [LARGE SCALE GENOMIC DNA]</scope>
    <source>
        <strain evidence="1 2">PCC 7112</strain>
    </source>
</reference>
<protein>
    <submittedName>
        <fullName evidence="1">Uncharacterized protein</fullName>
    </submittedName>
</protein>
<dbReference type="RefSeq" id="WP_015174453.1">
    <property type="nucleotide sequence ID" value="NC_019729.1"/>
</dbReference>